<evidence type="ECO:0000313" key="2">
    <source>
        <dbReference type="Proteomes" id="UP000642265"/>
    </source>
</evidence>
<evidence type="ECO:0000313" key="1">
    <source>
        <dbReference type="EMBL" id="MBE0562547.1"/>
    </source>
</evidence>
<name>A0A8I0N6K9_BRUAN</name>
<comment type="caution">
    <text evidence="1">The sequence shown here is derived from an EMBL/GenBank/DDBJ whole genome shotgun (WGS) entry which is preliminary data.</text>
</comment>
<reference evidence="1" key="2">
    <citation type="submission" date="2020-10" db="EMBL/GenBank/DDBJ databases">
        <title>Enrichment of novel Verrucomicrobia, Bacteroidetes and Krumholzibacteria in an oxygen-limited, methane- and iron-fed bioreactor inoculated with Bothnian Sea sediments.</title>
        <authorList>
            <person name="Martins P.D."/>
            <person name="de Jong A."/>
            <person name="Lenstra W.K."/>
            <person name="van Helmond N.A.G.M."/>
            <person name="Slomp C.P."/>
            <person name="Jetten M.S.M."/>
            <person name="Welte C.U."/>
            <person name="Rasigraf O."/>
        </authorList>
    </citation>
    <scope>NUCLEOTIDE SEQUENCE</scope>
    <source>
        <strain evidence="1">MAG47</strain>
    </source>
</reference>
<protein>
    <submittedName>
        <fullName evidence="1">Uncharacterized protein</fullName>
    </submittedName>
</protein>
<dbReference type="EMBL" id="JACZKO010000045">
    <property type="protein sequence ID" value="MBE0562547.1"/>
    <property type="molecule type" value="Genomic_DNA"/>
</dbReference>
<accession>A0A8I0N6K9</accession>
<sequence>MTVTKGGKTDRHAVIGFDPPLRTFFLQAFMGKSREIWLGTVLEEFLSLEALTEGARSQGYEIEDISRETIIEMTKLAAQPHAPRIGERLGIVR</sequence>
<organism evidence="1 2">
    <name type="scientific">Brucella anthropi</name>
    <name type="common">Ochrobactrum anthropi</name>
    <dbReference type="NCBI Taxonomy" id="529"/>
    <lineage>
        <taxon>Bacteria</taxon>
        <taxon>Pseudomonadati</taxon>
        <taxon>Pseudomonadota</taxon>
        <taxon>Alphaproteobacteria</taxon>
        <taxon>Hyphomicrobiales</taxon>
        <taxon>Brucellaceae</taxon>
        <taxon>Brucella/Ochrobactrum group</taxon>
        <taxon>Brucella</taxon>
    </lineage>
</organism>
<reference evidence="1" key="1">
    <citation type="submission" date="2020-09" db="EMBL/GenBank/DDBJ databases">
        <authorList>
            <person name="Dalcin Martins P."/>
        </authorList>
    </citation>
    <scope>NUCLEOTIDE SEQUENCE</scope>
    <source>
        <strain evidence="1">MAG47</strain>
    </source>
</reference>
<proteinExistence type="predicted"/>
<dbReference type="AlphaFoldDB" id="A0A8I0N6K9"/>
<dbReference type="Proteomes" id="UP000642265">
    <property type="component" value="Unassembled WGS sequence"/>
</dbReference>
<gene>
    <name evidence="1" type="ORF">IH622_17210</name>
</gene>